<dbReference type="Proteomes" id="UP000270034">
    <property type="component" value="Plasmid pAOF1"/>
</dbReference>
<reference evidence="1 2" key="1">
    <citation type="submission" date="2018-02" db="EMBL/GenBank/DDBJ databases">
        <title>Acetobacter orientalis genome.</title>
        <authorList>
            <person name="Nakashima N."/>
            <person name="Tamura T."/>
        </authorList>
    </citation>
    <scope>NUCLEOTIDE SEQUENCE [LARGE SCALE GENOMIC DNA]</scope>
    <source>
        <strain evidence="1 2">FAN1</strain>
        <plasmid evidence="2">paof1 fan1 dna</plasmid>
    </source>
</reference>
<organism evidence="1 2">
    <name type="scientific">Acetobacter orientalis</name>
    <dbReference type="NCBI Taxonomy" id="146474"/>
    <lineage>
        <taxon>Bacteria</taxon>
        <taxon>Pseudomonadati</taxon>
        <taxon>Pseudomonadota</taxon>
        <taxon>Alphaproteobacteria</taxon>
        <taxon>Acetobacterales</taxon>
        <taxon>Acetobacteraceae</taxon>
        <taxon>Acetobacter</taxon>
    </lineage>
</organism>
<dbReference type="KEGG" id="aot:AcetOri_orf00243p"/>
<protein>
    <submittedName>
        <fullName evidence="1">Uncharacterized protein</fullName>
    </submittedName>
</protein>
<evidence type="ECO:0000313" key="2">
    <source>
        <dbReference type="Proteomes" id="UP000270034"/>
    </source>
</evidence>
<evidence type="ECO:0000313" key="1">
    <source>
        <dbReference type="EMBL" id="BBC81864.1"/>
    </source>
</evidence>
<keyword evidence="1" id="KW-0614">Plasmid</keyword>
<accession>A0A2Z5ZMA4</accession>
<name>A0A2Z5ZMA4_9PROT</name>
<gene>
    <name evidence="1" type="ORF">AcetOrient_orf00243p</name>
</gene>
<proteinExistence type="predicted"/>
<dbReference type="EMBL" id="AP018516">
    <property type="protein sequence ID" value="BBC81864.1"/>
    <property type="molecule type" value="Genomic_DNA"/>
</dbReference>
<sequence length="58" mass="6637">MRHMAHLLHVGRPLSHHARAQLSGRLIQSIRPTALITNMHNGPFHSLQDELVPSKIWK</sequence>
<dbReference type="AlphaFoldDB" id="A0A2Z5ZMA4"/>
<geneLocation type="plasmid" evidence="2">
    <name>paof1 fan1 dna</name>
</geneLocation>